<dbReference type="EMBL" id="JAHKNG010000011">
    <property type="protein sequence ID" value="MBU3030107.1"/>
    <property type="molecule type" value="Genomic_DNA"/>
</dbReference>
<gene>
    <name evidence="3" type="ORF">KNW02_08245</name>
</gene>
<reference evidence="3" key="1">
    <citation type="submission" date="2021-06" db="EMBL/GenBank/DDBJ databases">
        <title>Paracoccus bacterium XHP0099 sp. nov., isolated from the surface waters of the Yellow Sea.</title>
        <authorList>
            <person name="Xue H."/>
            <person name="Zhang D."/>
        </authorList>
    </citation>
    <scope>NUCLEOTIDE SEQUENCE</scope>
    <source>
        <strain evidence="3">XHP0099</strain>
    </source>
</reference>
<dbReference type="RefSeq" id="WP_216032790.1">
    <property type="nucleotide sequence ID" value="NZ_JAHKNG010000011.1"/>
</dbReference>
<sequence length="203" mass="21586">MAQIFTSERAKSAPAGRVGGGQRDHDIDSADRLDAMQFRADQSPATQRLAQLQALGDGRALQRAGPDEEDLMQGRFGTAADPVQRQEDEEMLQAKPASSGGLPEGLQQSMQMMSGADLSGVQVHYNSAAPAQVGAHAFAQGNDIHLASGQERHLPHEAWHVVQQQQGRVQPTTQIGDVAVNDSPSLEAEADRMGEQAARSGNG</sequence>
<evidence type="ECO:0000313" key="3">
    <source>
        <dbReference type="EMBL" id="MBU3030107.1"/>
    </source>
</evidence>
<keyword evidence="4" id="KW-1185">Reference proteome</keyword>
<evidence type="ECO:0000259" key="2">
    <source>
        <dbReference type="Pfam" id="PF13699"/>
    </source>
</evidence>
<accession>A0ABS6AHM9</accession>
<evidence type="ECO:0000256" key="1">
    <source>
        <dbReference type="SAM" id="MobiDB-lite"/>
    </source>
</evidence>
<feature type="region of interest" description="Disordered" evidence="1">
    <location>
        <begin position="62"/>
        <end position="107"/>
    </location>
</feature>
<proteinExistence type="predicted"/>
<feature type="domain" description="eCIS core" evidence="2">
    <location>
        <begin position="102"/>
        <end position="167"/>
    </location>
</feature>
<name>A0ABS6AHM9_9RHOB</name>
<dbReference type="InterPro" id="IPR025295">
    <property type="entry name" value="eCIS_core_dom"/>
</dbReference>
<dbReference type="Proteomes" id="UP001166191">
    <property type="component" value="Unassembled WGS sequence"/>
</dbReference>
<comment type="caution">
    <text evidence="3">The sequence shown here is derived from an EMBL/GenBank/DDBJ whole genome shotgun (WGS) entry which is preliminary data.</text>
</comment>
<dbReference type="Pfam" id="PF13699">
    <property type="entry name" value="eCIS_core"/>
    <property type="match status" value="1"/>
</dbReference>
<feature type="region of interest" description="Disordered" evidence="1">
    <location>
        <begin position="1"/>
        <end position="27"/>
    </location>
</feature>
<feature type="region of interest" description="Disordered" evidence="1">
    <location>
        <begin position="180"/>
        <end position="203"/>
    </location>
</feature>
<evidence type="ECO:0000313" key="4">
    <source>
        <dbReference type="Proteomes" id="UP001166191"/>
    </source>
</evidence>
<organism evidence="3 4">
    <name type="scientific">Paracoccus marinaquae</name>
    <dbReference type="NCBI Taxonomy" id="2841926"/>
    <lineage>
        <taxon>Bacteria</taxon>
        <taxon>Pseudomonadati</taxon>
        <taxon>Pseudomonadota</taxon>
        <taxon>Alphaproteobacteria</taxon>
        <taxon>Rhodobacterales</taxon>
        <taxon>Paracoccaceae</taxon>
        <taxon>Paracoccus</taxon>
    </lineage>
</organism>
<protein>
    <submittedName>
        <fullName evidence="3">DUF4157 domain-containing protein</fullName>
    </submittedName>
</protein>